<comment type="caution">
    <text evidence="1">The sequence shown here is derived from an EMBL/GenBank/DDBJ whole genome shotgun (WGS) entry which is preliminary data.</text>
</comment>
<reference evidence="1" key="1">
    <citation type="submission" date="2018-03" db="EMBL/GenBank/DDBJ databases">
        <authorList>
            <person name="Guldener U."/>
        </authorList>
    </citation>
    <scope>NUCLEOTIDE SEQUENCE</scope>
</reference>
<protein>
    <submittedName>
        <fullName evidence="1">Uncharacterized protein</fullName>
    </submittedName>
</protein>
<proteinExistence type="predicted"/>
<dbReference type="EMBL" id="ONZP01000433">
    <property type="protein sequence ID" value="SPJ84176.1"/>
    <property type="molecule type" value="Genomic_DNA"/>
</dbReference>
<name>A0AAE8SMJ6_9HYPO</name>
<dbReference type="AlphaFoldDB" id="A0AAE8SMJ6"/>
<evidence type="ECO:0000313" key="1">
    <source>
        <dbReference type="EMBL" id="SPJ84176.1"/>
    </source>
</evidence>
<organism evidence="1 2">
    <name type="scientific">Fusarium torulosum</name>
    <dbReference type="NCBI Taxonomy" id="33205"/>
    <lineage>
        <taxon>Eukaryota</taxon>
        <taxon>Fungi</taxon>
        <taxon>Dikarya</taxon>
        <taxon>Ascomycota</taxon>
        <taxon>Pezizomycotina</taxon>
        <taxon>Sordariomycetes</taxon>
        <taxon>Hypocreomycetidae</taxon>
        <taxon>Hypocreales</taxon>
        <taxon>Nectriaceae</taxon>
        <taxon>Fusarium</taxon>
    </lineage>
</organism>
<sequence>MVSELDKLIYIKKALLQISN</sequence>
<evidence type="ECO:0000313" key="2">
    <source>
        <dbReference type="Proteomes" id="UP001187734"/>
    </source>
</evidence>
<dbReference type="Proteomes" id="UP001187734">
    <property type="component" value="Unassembled WGS sequence"/>
</dbReference>
<gene>
    <name evidence="1" type="ORF">FTOL_10693</name>
</gene>
<accession>A0AAE8SMJ6</accession>
<keyword evidence="2" id="KW-1185">Reference proteome</keyword>